<gene>
    <name evidence="1" type="ORF">D7D52_10080</name>
</gene>
<evidence type="ECO:0000313" key="2">
    <source>
        <dbReference type="Proteomes" id="UP000267164"/>
    </source>
</evidence>
<dbReference type="OrthoDB" id="3694660at2"/>
<proteinExistence type="predicted"/>
<dbReference type="EMBL" id="CP032568">
    <property type="protein sequence ID" value="AYF74151.1"/>
    <property type="molecule type" value="Genomic_DNA"/>
</dbReference>
<protein>
    <recommendedName>
        <fullName evidence="3">AbrB/MazE/SpoVT family DNA-binding domain-containing protein</fullName>
    </recommendedName>
</protein>
<accession>A0A386Z924</accession>
<sequence length="97" mass="10560">MDRQLFAALGWSEGDLLGLRTEGAVLVAEPGTDVVPGAAMVVRAGFVRVPYRWRRRVNLFLGDRVLLLASPSRKRLAIYAPVAIAEVFGPVLDGLSR</sequence>
<reference evidence="1 2" key="1">
    <citation type="submission" date="2018-09" db="EMBL/GenBank/DDBJ databases">
        <title>Nocardia yunnanensis sp. nov., an actinomycete isolated from a soil sample.</title>
        <authorList>
            <person name="Zhang J."/>
        </authorList>
    </citation>
    <scope>NUCLEOTIDE SEQUENCE [LARGE SCALE GENOMIC DNA]</scope>
    <source>
        <strain evidence="1 2">CFHS0054</strain>
    </source>
</reference>
<organism evidence="1 2">
    <name type="scientific">Nocardia yunnanensis</name>
    <dbReference type="NCBI Taxonomy" id="2382165"/>
    <lineage>
        <taxon>Bacteria</taxon>
        <taxon>Bacillati</taxon>
        <taxon>Actinomycetota</taxon>
        <taxon>Actinomycetes</taxon>
        <taxon>Mycobacteriales</taxon>
        <taxon>Nocardiaceae</taxon>
        <taxon>Nocardia</taxon>
    </lineage>
</organism>
<keyword evidence="2" id="KW-1185">Reference proteome</keyword>
<dbReference type="Proteomes" id="UP000267164">
    <property type="component" value="Chromosome"/>
</dbReference>
<dbReference type="KEGG" id="nyu:D7D52_10080"/>
<evidence type="ECO:0000313" key="1">
    <source>
        <dbReference type="EMBL" id="AYF74151.1"/>
    </source>
</evidence>
<evidence type="ECO:0008006" key="3">
    <source>
        <dbReference type="Google" id="ProtNLM"/>
    </source>
</evidence>
<dbReference type="AlphaFoldDB" id="A0A386Z924"/>
<name>A0A386Z924_9NOCA</name>